<dbReference type="GO" id="GO:0016765">
    <property type="term" value="F:transferase activity, transferring alkyl or aryl (other than methyl) groups"/>
    <property type="evidence" value="ECO:0007669"/>
    <property type="project" value="InterPro"/>
</dbReference>
<sequence>MLKNIFLLLRPQQWLKNIFIFIPLFFSRHLLEIHDVGIAGIAFIAYCFMASAIYCFNDILDVESDRKHPQKCKRPLAAGKISKTGGYLLMGTCIALSLAFASLISTRTVLYGLLGVYFVINLAYCLYLKQKAIIDVFIIAVGFVLRVLVGGFTTGIYITHWIVLMTFLLALFLAFAKRRDDVVIYANTTTMMRRNVNRYNLEFMNQVISLIAAITMICYIMYTVSDDVIMRFHSQYIYLTAVWVLAGLIRYLQLTIVDVKSGSPTKVLLKDRFVQACIVGWILHFALFIYL</sequence>
<comment type="subcellular location">
    <subcellularLocation>
        <location evidence="1">Membrane</location>
        <topology evidence="1">Multi-pass membrane protein</topology>
    </subcellularLocation>
</comment>
<dbReference type="EMBL" id="CP013195">
    <property type="protein sequence ID" value="ALO47933.1"/>
    <property type="molecule type" value="Genomic_DNA"/>
</dbReference>
<dbReference type="Pfam" id="PF01040">
    <property type="entry name" value="UbiA"/>
    <property type="match status" value="1"/>
</dbReference>
<feature type="transmembrane region" description="Helical" evidence="6">
    <location>
        <begin position="134"/>
        <end position="152"/>
    </location>
</feature>
<dbReference type="InterPro" id="IPR039653">
    <property type="entry name" value="Prenyltransferase"/>
</dbReference>
<accession>A0A0S2KHY4</accession>
<dbReference type="GO" id="GO:0005886">
    <property type="term" value="C:plasma membrane"/>
    <property type="evidence" value="ECO:0007669"/>
    <property type="project" value="TreeGrafter"/>
</dbReference>
<evidence type="ECO:0000256" key="6">
    <source>
        <dbReference type="SAM" id="Phobius"/>
    </source>
</evidence>
<feature type="transmembrane region" description="Helical" evidence="6">
    <location>
        <begin position="158"/>
        <end position="176"/>
    </location>
</feature>
<organism evidence="7 8">
    <name type="scientific">Hoylesella enoeca</name>
    <dbReference type="NCBI Taxonomy" id="76123"/>
    <lineage>
        <taxon>Bacteria</taxon>
        <taxon>Pseudomonadati</taxon>
        <taxon>Bacteroidota</taxon>
        <taxon>Bacteroidia</taxon>
        <taxon>Bacteroidales</taxon>
        <taxon>Prevotellaceae</taxon>
        <taxon>Hoylesella</taxon>
    </lineage>
</organism>
<evidence type="ECO:0000313" key="7">
    <source>
        <dbReference type="EMBL" id="ALO47933.1"/>
    </source>
</evidence>
<keyword evidence="5 6" id="KW-0472">Membrane</keyword>
<keyword evidence="7" id="KW-0808">Transferase</keyword>
<feature type="transmembrane region" description="Helical" evidence="6">
    <location>
        <begin position="81"/>
        <end position="103"/>
    </location>
</feature>
<gene>
    <name evidence="7" type="ORF">AS203_01500</name>
</gene>
<evidence type="ECO:0000256" key="1">
    <source>
        <dbReference type="ARBA" id="ARBA00004141"/>
    </source>
</evidence>
<dbReference type="Proteomes" id="UP000056252">
    <property type="component" value="Chromosome"/>
</dbReference>
<feature type="transmembrane region" description="Helical" evidence="6">
    <location>
        <begin position="236"/>
        <end position="252"/>
    </location>
</feature>
<dbReference type="InterPro" id="IPR044878">
    <property type="entry name" value="UbiA_sf"/>
</dbReference>
<keyword evidence="8" id="KW-1185">Reference proteome</keyword>
<dbReference type="CDD" id="cd13963">
    <property type="entry name" value="PT_UbiA_2"/>
    <property type="match status" value="1"/>
</dbReference>
<dbReference type="STRING" id="76123.AS203_01500"/>
<dbReference type="PANTHER" id="PTHR11048:SF5">
    <property type="entry name" value="DECAPRENYL-PHOSPHATE PHOSPHORIBOSYLTRANSFERASE"/>
    <property type="match status" value="1"/>
</dbReference>
<dbReference type="OrthoDB" id="9803632at2"/>
<feature type="transmembrane region" description="Helical" evidence="6">
    <location>
        <begin position="273"/>
        <end position="290"/>
    </location>
</feature>
<dbReference type="PANTHER" id="PTHR11048">
    <property type="entry name" value="PRENYLTRANSFERASES"/>
    <property type="match status" value="1"/>
</dbReference>
<dbReference type="GO" id="GO:0009247">
    <property type="term" value="P:glycolipid biosynthetic process"/>
    <property type="evidence" value="ECO:0007669"/>
    <property type="project" value="TreeGrafter"/>
</dbReference>
<keyword evidence="4 6" id="KW-1133">Transmembrane helix</keyword>
<feature type="transmembrane region" description="Helical" evidence="6">
    <location>
        <begin position="37"/>
        <end position="60"/>
    </location>
</feature>
<evidence type="ECO:0000256" key="3">
    <source>
        <dbReference type="ARBA" id="ARBA00022692"/>
    </source>
</evidence>
<name>A0A0S2KHY4_9BACT</name>
<keyword evidence="2" id="KW-1003">Cell membrane</keyword>
<evidence type="ECO:0000256" key="4">
    <source>
        <dbReference type="ARBA" id="ARBA00022989"/>
    </source>
</evidence>
<feature type="transmembrane region" description="Helical" evidence="6">
    <location>
        <begin position="203"/>
        <end position="224"/>
    </location>
</feature>
<dbReference type="InterPro" id="IPR000537">
    <property type="entry name" value="UbiA_prenyltransferase"/>
</dbReference>
<evidence type="ECO:0000256" key="2">
    <source>
        <dbReference type="ARBA" id="ARBA00022475"/>
    </source>
</evidence>
<dbReference type="KEGG" id="peo:AS203_01500"/>
<dbReference type="Gene3D" id="1.10.357.140">
    <property type="entry name" value="UbiA prenyltransferase"/>
    <property type="match status" value="1"/>
</dbReference>
<dbReference type="RefSeq" id="WP_006949572.1">
    <property type="nucleotide sequence ID" value="NZ_CP013195.1"/>
</dbReference>
<reference evidence="8" key="1">
    <citation type="submission" date="2015-11" db="EMBL/GenBank/DDBJ databases">
        <authorList>
            <person name="Holder M.E."/>
            <person name="Ajami N.J."/>
            <person name="Petrosino J.F."/>
        </authorList>
    </citation>
    <scope>NUCLEOTIDE SEQUENCE [LARGE SCALE GENOMIC DNA]</scope>
    <source>
        <strain evidence="8">F0113</strain>
    </source>
</reference>
<proteinExistence type="predicted"/>
<protein>
    <submittedName>
        <fullName evidence="7">Prenyltransferase</fullName>
    </submittedName>
</protein>
<evidence type="ECO:0000256" key="5">
    <source>
        <dbReference type="ARBA" id="ARBA00023136"/>
    </source>
</evidence>
<dbReference type="AlphaFoldDB" id="A0A0S2KHY4"/>
<feature type="transmembrane region" description="Helical" evidence="6">
    <location>
        <begin position="109"/>
        <end position="127"/>
    </location>
</feature>
<keyword evidence="3 6" id="KW-0812">Transmembrane</keyword>
<dbReference type="eggNOG" id="COG0382">
    <property type="taxonomic scope" value="Bacteria"/>
</dbReference>
<evidence type="ECO:0000313" key="8">
    <source>
        <dbReference type="Proteomes" id="UP000056252"/>
    </source>
</evidence>